<sequence>RKITQDSKLGQAIGVGLWRLMIIFCFRQKSLN</sequence>
<dbReference type="AlphaFoldDB" id="A9P5B5"/>
<reference evidence="1" key="1">
    <citation type="journal article" date="2008" name="Microbiology (Mosc.)">
        <title>The mosaic structure of the mcyABC operon in Microcystis.</title>
        <authorList>
            <person name="Tooming-Klunderud A."/>
            <person name="Miklasen B."/>
            <person name="Kristensen T."/>
            <person name="Jakobsen K.S."/>
        </authorList>
    </citation>
    <scope>NUCLEOTIDE SEQUENCE</scope>
    <source>
        <strain evidence="1">N-C 161/1</strain>
    </source>
</reference>
<dbReference type="GO" id="GO:0008168">
    <property type="term" value="F:methyltransferase activity"/>
    <property type="evidence" value="ECO:0007669"/>
    <property type="project" value="UniProtKB-KW"/>
</dbReference>
<keyword evidence="1" id="KW-0489">Methyltransferase</keyword>
<dbReference type="EMBL" id="EF115383">
    <property type="protein sequence ID" value="ABO45721.1"/>
    <property type="molecule type" value="Genomic_DNA"/>
</dbReference>
<protein>
    <submittedName>
        <fullName evidence="1">Putative O-methyltransferase</fullName>
    </submittedName>
</protein>
<feature type="non-terminal residue" evidence="1">
    <location>
        <position position="1"/>
    </location>
</feature>
<dbReference type="GO" id="GO:0032259">
    <property type="term" value="P:methylation"/>
    <property type="evidence" value="ECO:0007669"/>
    <property type="project" value="UniProtKB-KW"/>
</dbReference>
<organism evidence="1">
    <name type="scientific">Microcystis botrys N-C 161/1</name>
    <dbReference type="NCBI Taxonomy" id="431052"/>
    <lineage>
        <taxon>Bacteria</taxon>
        <taxon>Bacillati</taxon>
        <taxon>Cyanobacteriota</taxon>
        <taxon>Cyanophyceae</taxon>
        <taxon>Oscillatoriophycideae</taxon>
        <taxon>Chroococcales</taxon>
        <taxon>Microcystaceae</taxon>
        <taxon>Microcystis</taxon>
    </lineage>
</organism>
<evidence type="ECO:0000313" key="1">
    <source>
        <dbReference type="EMBL" id="ABO45721.1"/>
    </source>
</evidence>
<name>A9P5B5_9CHRO</name>
<gene>
    <name evidence="1" type="primary">mcyJ</name>
</gene>
<proteinExistence type="predicted"/>
<accession>A9P5B5</accession>
<keyword evidence="1" id="KW-0808">Transferase</keyword>